<dbReference type="CDD" id="cd06587">
    <property type="entry name" value="VOC"/>
    <property type="match status" value="1"/>
</dbReference>
<dbReference type="PANTHER" id="PTHR36113:SF1">
    <property type="entry name" value="GLYOXALASE_BLEOMYCIN RESISTANCE PROTEIN_DIOXYGENASE"/>
    <property type="match status" value="1"/>
</dbReference>
<dbReference type="Gene3D" id="3.10.180.10">
    <property type="entry name" value="2,3-Dihydroxybiphenyl 1,2-Dioxygenase, domain 1"/>
    <property type="match status" value="1"/>
</dbReference>
<dbReference type="RefSeq" id="WP_016892386.1">
    <property type="nucleotide sequence ID" value="NZ_CSVC01000028.1"/>
</dbReference>
<dbReference type="PROSITE" id="PS00934">
    <property type="entry name" value="GLYOXALASE_I_1"/>
    <property type="match status" value="1"/>
</dbReference>
<dbReference type="InterPro" id="IPR029068">
    <property type="entry name" value="Glyas_Bleomycin-R_OHBP_Dase"/>
</dbReference>
<dbReference type="AlphaFoldDB" id="A0A0U0ZF86"/>
<reference evidence="2 3" key="1">
    <citation type="submission" date="2015-03" db="EMBL/GenBank/DDBJ databases">
        <authorList>
            <person name="Murphy D."/>
        </authorList>
    </citation>
    <scope>NUCLEOTIDE SEQUENCE [LARGE SCALE GENOMIC DNA]</scope>
    <source>
        <strain evidence="2 3">PAP088</strain>
    </source>
</reference>
<dbReference type="InterPro" id="IPR051332">
    <property type="entry name" value="Fosfomycin_Res_Enzymes"/>
</dbReference>
<evidence type="ECO:0000313" key="3">
    <source>
        <dbReference type="Proteomes" id="UP000045782"/>
    </source>
</evidence>
<name>A0A0U0ZF86_9MYCO</name>
<accession>A0A0U0ZF86</accession>
<protein>
    <submittedName>
        <fullName evidence="2">Lactoylglutathione lyase</fullName>
    </submittedName>
</protein>
<keyword evidence="1" id="KW-0479">Metal-binding</keyword>
<dbReference type="Pfam" id="PF00903">
    <property type="entry name" value="Glyoxalase"/>
    <property type="match status" value="1"/>
</dbReference>
<dbReference type="PANTHER" id="PTHR36113">
    <property type="entry name" value="LYASE, PUTATIVE-RELATED-RELATED"/>
    <property type="match status" value="1"/>
</dbReference>
<dbReference type="InterPro" id="IPR004360">
    <property type="entry name" value="Glyas_Fos-R_dOase_dom"/>
</dbReference>
<proteinExistence type="predicted"/>
<dbReference type="GO" id="GO:0004462">
    <property type="term" value="F:lactoylglutathione lyase activity"/>
    <property type="evidence" value="ECO:0007669"/>
    <property type="project" value="InterPro"/>
</dbReference>
<dbReference type="InterPro" id="IPR037523">
    <property type="entry name" value="VOC_core"/>
</dbReference>
<dbReference type="SUPFAM" id="SSF54593">
    <property type="entry name" value="Glyoxalase/Bleomycin resistance protein/Dihydroxybiphenyl dioxygenase"/>
    <property type="match status" value="1"/>
</dbReference>
<dbReference type="PROSITE" id="PS51819">
    <property type="entry name" value="VOC"/>
    <property type="match status" value="1"/>
</dbReference>
<evidence type="ECO:0000313" key="2">
    <source>
        <dbReference type="EMBL" id="CPV32015.1"/>
    </source>
</evidence>
<dbReference type="Proteomes" id="UP000045782">
    <property type="component" value="Unassembled WGS sequence"/>
</dbReference>
<gene>
    <name evidence="2" type="ORF">ERS075579_00296</name>
</gene>
<dbReference type="InterPro" id="IPR018146">
    <property type="entry name" value="Glyoxalase_1_CS"/>
</dbReference>
<dbReference type="EMBL" id="CSWP01000001">
    <property type="protein sequence ID" value="CPV32015.1"/>
    <property type="molecule type" value="Genomic_DNA"/>
</dbReference>
<keyword evidence="2" id="KW-0456">Lyase</keyword>
<sequence>MGTATAPRVVTGHIGLNVSDLERSIAFYRQAFGFDELAVSADGAQRFAFLGFDSGPVLTLWEQSSGEFSAATPGLHHLSFQVDSVQQVQQVEAILKQLSTVFVHDGVVAHREGAASGGIFFTDPDGIRLEVFAASGAEQHQAPVGDVPTCGFF</sequence>
<dbReference type="GO" id="GO:0046872">
    <property type="term" value="F:metal ion binding"/>
    <property type="evidence" value="ECO:0007669"/>
    <property type="project" value="UniProtKB-KW"/>
</dbReference>
<organism evidence="2 3">
    <name type="scientific">Mycobacteroides abscessus</name>
    <dbReference type="NCBI Taxonomy" id="36809"/>
    <lineage>
        <taxon>Bacteria</taxon>
        <taxon>Bacillati</taxon>
        <taxon>Actinomycetota</taxon>
        <taxon>Actinomycetes</taxon>
        <taxon>Mycobacteriales</taxon>
        <taxon>Mycobacteriaceae</taxon>
        <taxon>Mycobacteroides</taxon>
    </lineage>
</organism>
<evidence type="ECO:0000256" key="1">
    <source>
        <dbReference type="ARBA" id="ARBA00022723"/>
    </source>
</evidence>